<dbReference type="SUPFAM" id="SSF160975">
    <property type="entry name" value="AF1531-like"/>
    <property type="match status" value="1"/>
</dbReference>
<keyword evidence="13" id="KW-1185">Reference proteome</keyword>
<evidence type="ECO:0000313" key="12">
    <source>
        <dbReference type="EMBL" id="MEI5905479.1"/>
    </source>
</evidence>
<dbReference type="EC" id="2.7.7.7" evidence="3"/>
<keyword evidence="7" id="KW-0235">DNA replication</keyword>
<evidence type="ECO:0000256" key="9">
    <source>
        <dbReference type="ARBA" id="ARBA00025611"/>
    </source>
</evidence>
<keyword evidence="6 12" id="KW-0548">Nucleotidyltransferase</keyword>
<comment type="subcellular location">
    <subcellularLocation>
        <location evidence="1">Cytoplasm</location>
    </subcellularLocation>
</comment>
<evidence type="ECO:0000256" key="3">
    <source>
        <dbReference type="ARBA" id="ARBA00012417"/>
    </source>
</evidence>
<evidence type="ECO:0000313" key="13">
    <source>
        <dbReference type="Proteomes" id="UP001312865"/>
    </source>
</evidence>
<dbReference type="InterPro" id="IPR004805">
    <property type="entry name" value="DnaE2/DnaE/PolC"/>
</dbReference>
<dbReference type="SMART" id="SM00481">
    <property type="entry name" value="POLIIIAc"/>
    <property type="match status" value="1"/>
</dbReference>
<dbReference type="PANTHER" id="PTHR32294">
    <property type="entry name" value="DNA POLYMERASE III SUBUNIT ALPHA"/>
    <property type="match status" value="1"/>
</dbReference>
<dbReference type="Proteomes" id="UP001312865">
    <property type="component" value="Unassembled WGS sequence"/>
</dbReference>
<evidence type="ECO:0000256" key="10">
    <source>
        <dbReference type="ARBA" id="ARBA00049244"/>
    </source>
</evidence>
<dbReference type="Gene3D" id="1.10.150.870">
    <property type="match status" value="1"/>
</dbReference>
<dbReference type="InterPro" id="IPR004013">
    <property type="entry name" value="PHP_dom"/>
</dbReference>
<evidence type="ECO:0000256" key="6">
    <source>
        <dbReference type="ARBA" id="ARBA00022695"/>
    </source>
</evidence>
<evidence type="ECO:0000256" key="5">
    <source>
        <dbReference type="ARBA" id="ARBA00022679"/>
    </source>
</evidence>
<dbReference type="InterPro" id="IPR011708">
    <property type="entry name" value="DNA_pol3_alpha_NTPase_dom"/>
</dbReference>
<evidence type="ECO:0000256" key="4">
    <source>
        <dbReference type="ARBA" id="ARBA00019114"/>
    </source>
</evidence>
<accession>A0ABU8H8F7</accession>
<proteinExistence type="inferred from homology"/>
<evidence type="ECO:0000256" key="8">
    <source>
        <dbReference type="ARBA" id="ARBA00022932"/>
    </source>
</evidence>
<sequence length="1118" mass="126614">MSFVHLQVASAYSLLTSTIDIHKLVLKAKNLGFKALALTDRNVMYGAVPFYKECQKHGIKPIIGLTADVKINETDRAFPLVLLAKSNTGYQNLLKISSVIGTKSQEGISARWLKGYGKGLYVYTPGLDGKIEQLLLQNQMEEAEETVVQYKQLFEPNSFFLSLQHYEKEEERNVLPLLKQLGQKTRTPLLVTNPVKFLEKEDSFAYECLLAIGEGVKLSDENRSKVSSEEHYLKTTEEMVELFHDEVDALENTMTIANVCDVTMEFGQSLLPTYPLPDNVKAKNELKRLCEEGLQKRKPNSTEEYKGRLQYELDIIDKMGFSDYFLIVWDFMEFARRKRIITGPGRGSSAGSLVAYSLFITDVDPLQYNLLFERFLNPERVTMPDIDIDFPDHRRDEVISYVVQKYGKLHASQIITFGTFGTKASLRDTARIFGLNSKEQERLSRLIPSRMGITLREAYQESTGLQKFVDESLHHKRLFHTALKLEGLPRHTSTHAAGVIISDVPLVQLVPLQEGTNGVYLTQYPMDILESIGLLKMDFLGLRNLTLLERIVDLIHKASGEKVDLNGIPYQDKKTFSLLCRGETTGIFQLESDGMRNVLKNLRPNSFEDIVAVNALYRPGPMENIPLYIRRKYGEEATIFPHPDLKPILQNTYGVIVYQEQIMQIASKMAGFTLGEADILRRAVSKKKKEVLDEQRQYFVSGALKKGYSENIAHVIYDLIVKFANYGFPRSHAVAYSMIAYQLAYLKAHYPAYFMAALLTSAIGNDDKIVNYIHETRQMGISILPPSINKGSFPFTVEKEGLRFSLAAIKGVGRSALQAIVSARKEQPFQDLFDFCLRVSGKAVNRKVLESLIFAGALDDFGQDRAVLLATLDVALDHAELIKPKDGEFVLFDDEDSLLLKPKYVEVESMKLEDKLSFESQSTGLFLSAHPVSMFNHLISRLNAVHIVDIPLGKKEVGVIIYINDIKTIRTKKGDVMAFMTGSDHTGQMEGVVFPDTYRKFGKLLMQGASLYITGHMEERKGKRQFIVKSTTSIEQAEELVKQHQKLYIKLPVELNEVEVMEEIQVALLKYKGTTPVVVYFEKEKRSIQLASQYFVSVNSNLLEEIRRIIGQNNLVIK</sequence>
<dbReference type="GO" id="GO:0003887">
    <property type="term" value="F:DNA-directed DNA polymerase activity"/>
    <property type="evidence" value="ECO:0007669"/>
    <property type="project" value="UniProtKB-EC"/>
</dbReference>
<dbReference type="Pfam" id="PF07733">
    <property type="entry name" value="DNA_pol3_alpha"/>
    <property type="match status" value="1"/>
</dbReference>
<evidence type="ECO:0000259" key="11">
    <source>
        <dbReference type="SMART" id="SM00481"/>
    </source>
</evidence>
<comment type="similarity">
    <text evidence="2">Belongs to the DNA polymerase type-C family. DnaE subfamily.</text>
</comment>
<evidence type="ECO:0000256" key="2">
    <source>
        <dbReference type="ARBA" id="ARBA00009496"/>
    </source>
</evidence>
<dbReference type="EMBL" id="JBBAXC010000001">
    <property type="protein sequence ID" value="MEI5905479.1"/>
    <property type="molecule type" value="Genomic_DNA"/>
</dbReference>
<feature type="domain" description="Polymerase/histidinol phosphatase N-terminal" evidence="11">
    <location>
        <begin position="4"/>
        <end position="71"/>
    </location>
</feature>
<comment type="caution">
    <text evidence="12">The sequence shown here is derived from an EMBL/GenBank/DDBJ whole genome shotgun (WGS) entry which is preliminary data.</text>
</comment>
<dbReference type="InterPro" id="IPR016195">
    <property type="entry name" value="Pol/histidinol_Pase-like"/>
</dbReference>
<name>A0ABU8H8F7_9BACI</name>
<reference evidence="12 13" key="1">
    <citation type="journal article" date="2018" name="J. Microbiol.">
        <title>Bacillus spongiae sp. nov., isolated from sponge of Jeju Island.</title>
        <authorList>
            <person name="Lee G.E."/>
            <person name="Im W.T."/>
            <person name="Park J.S."/>
        </authorList>
    </citation>
    <scope>NUCLEOTIDE SEQUENCE [LARGE SCALE GENOMIC DNA]</scope>
    <source>
        <strain evidence="12 13">135PIL107-10</strain>
    </source>
</reference>
<dbReference type="Gene3D" id="3.20.20.140">
    <property type="entry name" value="Metal-dependent hydrolases"/>
    <property type="match status" value="1"/>
</dbReference>
<organism evidence="12 13">
    <name type="scientific">Bacillus spongiae</name>
    <dbReference type="NCBI Taxonomy" id="2683610"/>
    <lineage>
        <taxon>Bacteria</taxon>
        <taxon>Bacillati</taxon>
        <taxon>Bacillota</taxon>
        <taxon>Bacilli</taxon>
        <taxon>Bacillales</taxon>
        <taxon>Bacillaceae</taxon>
        <taxon>Bacillus</taxon>
    </lineage>
</organism>
<dbReference type="InterPro" id="IPR004365">
    <property type="entry name" value="NA-bd_OB_tRNA"/>
</dbReference>
<keyword evidence="5 12" id="KW-0808">Transferase</keyword>
<dbReference type="NCBIfam" id="TIGR00594">
    <property type="entry name" value="polc"/>
    <property type="match status" value="1"/>
</dbReference>
<keyword evidence="8" id="KW-0239">DNA-directed DNA polymerase</keyword>
<evidence type="ECO:0000256" key="1">
    <source>
        <dbReference type="ARBA" id="ARBA00004496"/>
    </source>
</evidence>
<dbReference type="CDD" id="cd04485">
    <property type="entry name" value="DnaE_OBF"/>
    <property type="match status" value="1"/>
</dbReference>
<dbReference type="PANTHER" id="PTHR32294:SF0">
    <property type="entry name" value="DNA POLYMERASE III SUBUNIT ALPHA"/>
    <property type="match status" value="1"/>
</dbReference>
<comment type="catalytic activity">
    <reaction evidence="10">
        <text>DNA(n) + a 2'-deoxyribonucleoside 5'-triphosphate = DNA(n+1) + diphosphate</text>
        <dbReference type="Rhea" id="RHEA:22508"/>
        <dbReference type="Rhea" id="RHEA-COMP:17339"/>
        <dbReference type="Rhea" id="RHEA-COMP:17340"/>
        <dbReference type="ChEBI" id="CHEBI:33019"/>
        <dbReference type="ChEBI" id="CHEBI:61560"/>
        <dbReference type="ChEBI" id="CHEBI:173112"/>
        <dbReference type="EC" id="2.7.7.7"/>
    </reaction>
</comment>
<dbReference type="NCBIfam" id="NF004226">
    <property type="entry name" value="PRK05673.1"/>
    <property type="match status" value="1"/>
</dbReference>
<evidence type="ECO:0000256" key="7">
    <source>
        <dbReference type="ARBA" id="ARBA00022705"/>
    </source>
</evidence>
<dbReference type="Pfam" id="PF17657">
    <property type="entry name" value="DNA_pol3_finger"/>
    <property type="match status" value="1"/>
</dbReference>
<dbReference type="Pfam" id="PF02811">
    <property type="entry name" value="PHP"/>
    <property type="match status" value="1"/>
</dbReference>
<protein>
    <recommendedName>
        <fullName evidence="4">DNA polymerase III subunit alpha</fullName>
        <ecNumber evidence="3">2.7.7.7</ecNumber>
    </recommendedName>
</protein>
<dbReference type="InterPro" id="IPR003141">
    <property type="entry name" value="Pol/His_phosphatase_N"/>
</dbReference>
<dbReference type="SUPFAM" id="SSF89550">
    <property type="entry name" value="PHP domain-like"/>
    <property type="match status" value="1"/>
</dbReference>
<dbReference type="RefSeq" id="WP_336584901.1">
    <property type="nucleotide sequence ID" value="NZ_JBBAXC010000001.1"/>
</dbReference>
<dbReference type="InterPro" id="IPR029460">
    <property type="entry name" value="DNAPol_HHH"/>
</dbReference>
<dbReference type="InterPro" id="IPR040982">
    <property type="entry name" value="DNA_pol3_finger"/>
</dbReference>
<comment type="function">
    <text evidence="9">DNA polymerase III is a complex, multichain enzyme responsible for most of the replicative synthesis in bacteria. This DNA polymerase also exhibits 3' to 5' exonuclease activity. The alpha chain is the DNA polymerase.</text>
</comment>
<gene>
    <name evidence="12" type="primary">dnaE</name>
    <name evidence="12" type="ORF">WAK64_00170</name>
</gene>
<dbReference type="Gene3D" id="1.10.10.1600">
    <property type="entry name" value="Bacterial DNA polymerase III alpha subunit, thumb domain"/>
    <property type="match status" value="1"/>
</dbReference>
<dbReference type="Pfam" id="PF14579">
    <property type="entry name" value="HHH_6"/>
    <property type="match status" value="1"/>
</dbReference>
<dbReference type="InterPro" id="IPR041931">
    <property type="entry name" value="DNA_pol3_alpha_thumb_dom"/>
</dbReference>
<dbReference type="Pfam" id="PF01336">
    <property type="entry name" value="tRNA_anti-codon"/>
    <property type="match status" value="1"/>
</dbReference>